<dbReference type="RefSeq" id="WP_007008610.1">
    <property type="nucleotide sequence ID" value="NZ_FNSL01000001.1"/>
</dbReference>
<dbReference type="GO" id="GO:0044781">
    <property type="term" value="P:bacterial-type flagellum organization"/>
    <property type="evidence" value="ECO:0007669"/>
    <property type="project" value="InterPro"/>
</dbReference>
<reference evidence="2" key="1">
    <citation type="submission" date="2016-10" db="EMBL/GenBank/DDBJ databases">
        <authorList>
            <person name="Varghese N."/>
            <person name="Submissions S."/>
        </authorList>
    </citation>
    <scope>NUCLEOTIDE SEQUENCE [LARGE SCALE GENOMIC DNA]</scope>
    <source>
        <strain evidence="2">ES.061</strain>
    </source>
</reference>
<keyword evidence="2" id="KW-1185">Reference proteome</keyword>
<protein>
    <submittedName>
        <fullName evidence="1">Flagellar protein FlaF</fullName>
    </submittedName>
</protein>
<keyword evidence="1" id="KW-0966">Cell projection</keyword>
<gene>
    <name evidence="1" type="ORF">SAMN05216452_1380</name>
</gene>
<dbReference type="EMBL" id="FNSL01000001">
    <property type="protein sequence ID" value="SEB45675.1"/>
    <property type="molecule type" value="Genomic_DNA"/>
</dbReference>
<dbReference type="InterPro" id="IPR010845">
    <property type="entry name" value="FlaF"/>
</dbReference>
<keyword evidence="1" id="KW-0969">Cilium</keyword>
<organism evidence="1 2">
    <name type="scientific">Nitratireductor aquibiodomus</name>
    <dbReference type="NCBI Taxonomy" id="204799"/>
    <lineage>
        <taxon>Bacteria</taxon>
        <taxon>Pseudomonadati</taxon>
        <taxon>Pseudomonadota</taxon>
        <taxon>Alphaproteobacteria</taxon>
        <taxon>Hyphomicrobiales</taxon>
        <taxon>Phyllobacteriaceae</taxon>
        <taxon>Nitratireductor</taxon>
    </lineage>
</organism>
<dbReference type="Pfam" id="PF07309">
    <property type="entry name" value="FlaF"/>
    <property type="match status" value="1"/>
</dbReference>
<keyword evidence="1" id="KW-0282">Flagellum</keyword>
<name>A0A1H4JI08_9HYPH</name>
<proteinExistence type="predicted"/>
<accession>A0A1H4JI08</accession>
<dbReference type="NCBIfam" id="NF009434">
    <property type="entry name" value="PRK12793.1"/>
    <property type="match status" value="1"/>
</dbReference>
<sequence>MYQFSYSEVQTDSLADARDREEQVLSRSIDLLQAAREKGVNSQEAVEAIHFMIRVWTAFIDDLGNPENELPKELRANLISIGLWLLREGEEVRQGRSQNLDGLIEVSQIIRDGIQQ</sequence>
<evidence type="ECO:0000313" key="2">
    <source>
        <dbReference type="Proteomes" id="UP000199064"/>
    </source>
</evidence>
<dbReference type="Proteomes" id="UP000199064">
    <property type="component" value="Unassembled WGS sequence"/>
</dbReference>
<evidence type="ECO:0000313" key="1">
    <source>
        <dbReference type="EMBL" id="SEB45675.1"/>
    </source>
</evidence>
<dbReference type="AlphaFoldDB" id="A0A1H4JI08"/>